<protein>
    <submittedName>
        <fullName evidence="2">AP2-like ethylene-responsive transcription factor</fullName>
    </submittedName>
</protein>
<feature type="region of interest" description="Disordered" evidence="1">
    <location>
        <begin position="1"/>
        <end position="20"/>
    </location>
</feature>
<evidence type="ECO:0000256" key="1">
    <source>
        <dbReference type="SAM" id="MobiDB-lite"/>
    </source>
</evidence>
<name>A0A2I0B486_9ASPA</name>
<organism evidence="2 3">
    <name type="scientific">Apostasia shenzhenica</name>
    <dbReference type="NCBI Taxonomy" id="1088818"/>
    <lineage>
        <taxon>Eukaryota</taxon>
        <taxon>Viridiplantae</taxon>
        <taxon>Streptophyta</taxon>
        <taxon>Embryophyta</taxon>
        <taxon>Tracheophyta</taxon>
        <taxon>Spermatophyta</taxon>
        <taxon>Magnoliopsida</taxon>
        <taxon>Liliopsida</taxon>
        <taxon>Asparagales</taxon>
        <taxon>Orchidaceae</taxon>
        <taxon>Apostasioideae</taxon>
        <taxon>Apostasia</taxon>
    </lineage>
</organism>
<accession>A0A2I0B486</accession>
<proteinExistence type="predicted"/>
<sequence>MIQGSSRDPTTEGKLPAGFGMDRKIDLTSYIRWWAPKKSRQPEPVSTNEDVSRELRALESSVQANEPYKLPLLGLPQKEKKKQPQAQTISACSILSKSAAFSNFMEKVSQMEDNENDASKEAEMGKSVPHLFASSELDSSGMGMGFDELPVQRSQYSLSPLLTAPLRTPWNAVDPMPDPIFWTSLVPPDGQSLNTPVTSLPTNPVI</sequence>
<dbReference type="EMBL" id="KZ451916">
    <property type="protein sequence ID" value="PKA62591.1"/>
    <property type="molecule type" value="Genomic_DNA"/>
</dbReference>
<keyword evidence="3" id="KW-1185">Reference proteome</keyword>
<gene>
    <name evidence="2" type="ORF">AXF42_Ash012177</name>
</gene>
<dbReference type="OrthoDB" id="207175at2759"/>
<dbReference type="Proteomes" id="UP000236161">
    <property type="component" value="Unassembled WGS sequence"/>
</dbReference>
<dbReference type="STRING" id="1088818.A0A2I0B486"/>
<evidence type="ECO:0000313" key="2">
    <source>
        <dbReference type="EMBL" id="PKA62591.1"/>
    </source>
</evidence>
<evidence type="ECO:0000313" key="3">
    <source>
        <dbReference type="Proteomes" id="UP000236161"/>
    </source>
</evidence>
<dbReference type="AlphaFoldDB" id="A0A2I0B486"/>
<reference evidence="2 3" key="1">
    <citation type="journal article" date="2017" name="Nature">
        <title>The Apostasia genome and the evolution of orchids.</title>
        <authorList>
            <person name="Zhang G.Q."/>
            <person name="Liu K.W."/>
            <person name="Li Z."/>
            <person name="Lohaus R."/>
            <person name="Hsiao Y.Y."/>
            <person name="Niu S.C."/>
            <person name="Wang J.Y."/>
            <person name="Lin Y.C."/>
            <person name="Xu Q."/>
            <person name="Chen L.J."/>
            <person name="Yoshida K."/>
            <person name="Fujiwara S."/>
            <person name="Wang Z.W."/>
            <person name="Zhang Y.Q."/>
            <person name="Mitsuda N."/>
            <person name="Wang M."/>
            <person name="Liu G.H."/>
            <person name="Pecoraro L."/>
            <person name="Huang H.X."/>
            <person name="Xiao X.J."/>
            <person name="Lin M."/>
            <person name="Wu X.Y."/>
            <person name="Wu W.L."/>
            <person name="Chen Y.Y."/>
            <person name="Chang S.B."/>
            <person name="Sakamoto S."/>
            <person name="Ohme-Takagi M."/>
            <person name="Yagi M."/>
            <person name="Zeng S.J."/>
            <person name="Shen C.Y."/>
            <person name="Yeh C.M."/>
            <person name="Luo Y.B."/>
            <person name="Tsai W.C."/>
            <person name="Van de Peer Y."/>
            <person name="Liu Z.J."/>
        </authorList>
    </citation>
    <scope>NUCLEOTIDE SEQUENCE [LARGE SCALE GENOMIC DNA]</scope>
    <source>
        <strain evidence="3">cv. Shenzhen</strain>
        <tissue evidence="2">Stem</tissue>
    </source>
</reference>